<evidence type="ECO:0000313" key="3">
    <source>
        <dbReference type="Proteomes" id="UP000002964"/>
    </source>
</evidence>
<keyword evidence="3" id="KW-1185">Reference proteome</keyword>
<dbReference type="AlphaFoldDB" id="H8YZU1"/>
<reference evidence="3" key="1">
    <citation type="submission" date="2011-06" db="EMBL/GenBank/DDBJ databases">
        <authorList>
            <consortium name="US DOE Joint Genome Institute (JGI-PGF)"/>
            <person name="Lucas S."/>
            <person name="Han J."/>
            <person name="Lapidus A."/>
            <person name="Cheng J.-F."/>
            <person name="Goodwin L."/>
            <person name="Pitluck S."/>
            <person name="Peters L."/>
            <person name="Land M.L."/>
            <person name="Hauser L."/>
            <person name="Vogl K."/>
            <person name="Liu Z."/>
            <person name="Overmann J."/>
            <person name="Frigaard N.-U."/>
            <person name="Bryant D.A."/>
            <person name="Woyke T.J."/>
        </authorList>
    </citation>
    <scope>NUCLEOTIDE SEQUENCE [LARGE SCALE GENOMIC DNA]</scope>
    <source>
        <strain evidence="3">970</strain>
    </source>
</reference>
<accession>H8YZU1</accession>
<name>H8YZU1_9GAMM</name>
<sequence length="176" mass="18976">MSRDQGPAGVLVEVPLQQTCAIDRIGHENLRGESGLDYRCSERVFCFGPGSGHGIPAVRMPLWSLSAALNEEALLSGLAAGTSSEGERMQRNADAVSVSGYDNRGGVWPVSLPFQQEALPKKPVPQQKALCPKYNLRQKLAATQAPAHLAAPHPGESADARCNRTGKSHPCRHFRR</sequence>
<organism evidence="2 3">
    <name type="scientific">Thiorhodovibrio frisius</name>
    <dbReference type="NCBI Taxonomy" id="631362"/>
    <lineage>
        <taxon>Bacteria</taxon>
        <taxon>Pseudomonadati</taxon>
        <taxon>Pseudomonadota</taxon>
        <taxon>Gammaproteobacteria</taxon>
        <taxon>Chromatiales</taxon>
        <taxon>Chromatiaceae</taxon>
        <taxon>Thiorhodovibrio</taxon>
    </lineage>
</organism>
<proteinExistence type="predicted"/>
<protein>
    <submittedName>
        <fullName evidence="2">Uncharacterized protein</fullName>
    </submittedName>
</protein>
<dbReference type="Proteomes" id="UP000002964">
    <property type="component" value="Unassembled WGS sequence"/>
</dbReference>
<reference evidence="2 3" key="2">
    <citation type="submission" date="2011-11" db="EMBL/GenBank/DDBJ databases">
        <authorList>
            <consortium name="US DOE Joint Genome Institute"/>
            <person name="Lucas S."/>
            <person name="Han J."/>
            <person name="Lapidus A."/>
            <person name="Cheng J.-F."/>
            <person name="Goodwin L."/>
            <person name="Pitluck S."/>
            <person name="Peters L."/>
            <person name="Ovchinnikova G."/>
            <person name="Zhang X."/>
            <person name="Detter J.C."/>
            <person name="Han C."/>
            <person name="Tapia R."/>
            <person name="Land M."/>
            <person name="Hauser L."/>
            <person name="Kyrpides N."/>
            <person name="Ivanova N."/>
            <person name="Pagani I."/>
            <person name="Vogl K."/>
            <person name="Liu Z."/>
            <person name="Overmann J."/>
            <person name="Frigaard N.-U."/>
            <person name="Bryant D."/>
            <person name="Woyke T."/>
        </authorList>
    </citation>
    <scope>NUCLEOTIDE SEQUENCE [LARGE SCALE GENOMIC DNA]</scope>
    <source>
        <strain evidence="2 3">970</strain>
    </source>
</reference>
<gene>
    <name evidence="2" type="ORF">Thi970DRAFT_02470</name>
</gene>
<evidence type="ECO:0000256" key="1">
    <source>
        <dbReference type="SAM" id="MobiDB-lite"/>
    </source>
</evidence>
<dbReference type="EMBL" id="JH603169">
    <property type="protein sequence ID" value="EIC22218.1"/>
    <property type="molecule type" value="Genomic_DNA"/>
</dbReference>
<dbReference type="HOGENOM" id="CLU_1524453_0_0_6"/>
<feature type="region of interest" description="Disordered" evidence="1">
    <location>
        <begin position="147"/>
        <end position="176"/>
    </location>
</feature>
<evidence type="ECO:0000313" key="2">
    <source>
        <dbReference type="EMBL" id="EIC22218.1"/>
    </source>
</evidence>
<feature type="compositionally biased region" description="Basic residues" evidence="1">
    <location>
        <begin position="164"/>
        <end position="176"/>
    </location>
</feature>
<dbReference type="STRING" id="631362.Thi970DRAFT_02470"/>